<name>A0ACC4E3T7_PURLI</name>
<accession>A0ACC4E3T7</accession>
<sequence length="491" mass="53114">MDGGLTQKASLAVVDEHDNLDGTSNRSRSFLSTIRSLLSLSRLDFADDDCVVLLVIHWTLQTAEAHRRTARSSTAAAMSDVDEAIAAGRVPAGITAAYLKESKDQPAIAGIIFVTVLTFIVVVGRLLSRAFIVRRFGFDDGLALVSLGELEEIYQLRLCLIAFVGLSIELIKLGSGRHFEYIQYVLDVPTVQRTQVLDFVAHIIYTTALLFCRVSGLAFYYRVCGMHKGFLLAIKVVFGVLIAGYLPQLFLIVFHCRPVTGLWPYGWEPGTEGYVCLQWGLVYSVNSSVSLLCDLLLFGIPLAMLRILEMPKKRKVQLGCILLPGIAVIAISITRLVLVILGQWQTDMSWSYNPMLGVETSEIGATLIALSVPGVKPLFDKYVLRKDGGHSHSGGSKYQMQGSSSKRSRGTALSTLRLRSQHSMLASRENASVGGGGVYGAEVSAGGGGRHGDGASVGSSTEGIYVTVDFDVKEGSRNSGTGRRRDIGQAA</sequence>
<dbReference type="Proteomes" id="UP001638806">
    <property type="component" value="Unassembled WGS sequence"/>
</dbReference>
<gene>
    <name evidence="1" type="ORF">ACCO45_004421</name>
</gene>
<dbReference type="EMBL" id="JBGNUJ010000003">
    <property type="protein sequence ID" value="KAL3962898.1"/>
    <property type="molecule type" value="Genomic_DNA"/>
</dbReference>
<comment type="caution">
    <text evidence="1">The sequence shown here is derived from an EMBL/GenBank/DDBJ whole genome shotgun (WGS) entry which is preliminary data.</text>
</comment>
<protein>
    <submittedName>
        <fullName evidence="1">Uncharacterized protein</fullName>
    </submittedName>
</protein>
<organism evidence="1 2">
    <name type="scientific">Purpureocillium lilacinum</name>
    <name type="common">Paecilomyces lilacinus</name>
    <dbReference type="NCBI Taxonomy" id="33203"/>
    <lineage>
        <taxon>Eukaryota</taxon>
        <taxon>Fungi</taxon>
        <taxon>Dikarya</taxon>
        <taxon>Ascomycota</taxon>
        <taxon>Pezizomycotina</taxon>
        <taxon>Sordariomycetes</taxon>
        <taxon>Hypocreomycetidae</taxon>
        <taxon>Hypocreales</taxon>
        <taxon>Ophiocordycipitaceae</taxon>
        <taxon>Purpureocillium</taxon>
    </lineage>
</organism>
<reference evidence="1" key="1">
    <citation type="submission" date="2024-12" db="EMBL/GenBank/DDBJ databases">
        <title>Comparative genomics and development of molecular markers within Purpureocillium lilacinum and among Purpureocillium species.</title>
        <authorList>
            <person name="Yeh Z.-Y."/>
            <person name="Ni N.-T."/>
            <person name="Lo P.-H."/>
            <person name="Mushyakhwo K."/>
            <person name="Lin C.-F."/>
            <person name="Nai Y.-S."/>
        </authorList>
    </citation>
    <scope>NUCLEOTIDE SEQUENCE</scope>
    <source>
        <strain evidence="1">NCHU-NPUST-175</strain>
    </source>
</reference>
<evidence type="ECO:0000313" key="2">
    <source>
        <dbReference type="Proteomes" id="UP001638806"/>
    </source>
</evidence>
<proteinExistence type="predicted"/>
<evidence type="ECO:0000313" key="1">
    <source>
        <dbReference type="EMBL" id="KAL3962898.1"/>
    </source>
</evidence>
<keyword evidence="2" id="KW-1185">Reference proteome</keyword>